<dbReference type="AlphaFoldDB" id="A0A917H9R4"/>
<dbReference type="Gene3D" id="2.70.98.10">
    <property type="match status" value="1"/>
</dbReference>
<protein>
    <recommendedName>
        <fullName evidence="8">Rhamnogalacturonan endolyase</fullName>
    </recommendedName>
</protein>
<evidence type="ECO:0000259" key="4">
    <source>
        <dbReference type="Pfam" id="PF14683"/>
    </source>
</evidence>
<evidence type="ECO:0000256" key="3">
    <source>
        <dbReference type="SAM" id="SignalP"/>
    </source>
</evidence>
<reference evidence="6" key="1">
    <citation type="journal article" date="2014" name="Int. J. Syst. Evol. Microbiol.">
        <title>Complete genome sequence of Corynebacterium casei LMG S-19264T (=DSM 44701T), isolated from a smear-ripened cheese.</title>
        <authorList>
            <consortium name="US DOE Joint Genome Institute (JGI-PGF)"/>
            <person name="Walter F."/>
            <person name="Albersmeier A."/>
            <person name="Kalinowski J."/>
            <person name="Ruckert C."/>
        </authorList>
    </citation>
    <scope>NUCLEOTIDE SEQUENCE</scope>
    <source>
        <strain evidence="6">CGMCC 1.12997</strain>
    </source>
</reference>
<comment type="caution">
    <text evidence="6">The sequence shown here is derived from an EMBL/GenBank/DDBJ whole genome shotgun (WGS) entry which is preliminary data.</text>
</comment>
<feature type="compositionally biased region" description="Basic and acidic residues" evidence="2">
    <location>
        <begin position="102"/>
        <end position="111"/>
    </location>
</feature>
<proteinExistence type="predicted"/>
<sequence length="695" mass="76312">MRLLRSLISAGQIFLLLFITSAAAQAQAEQKPPVTITDTGTNYILANGYVTASISKTTGDMVSLKYHGLETMGYVSGHHAGYWEQNPSGAARKTDTITIDPAKNDGERGEVSIKGWSDGQSLTVHPVPDPGTASEDSASQLNGRHIGPPPGSGRMANAGTFVGRRPGRGGRGPGLLLDMEIRYTLGRGDHGIYTYAIFTHEPSYDATSLGESRYGFKLNSQVFDWLSIDSQRNALMPTSSDWDNGSDLNMKEARRLTTGVYKGRAEHKYDYCADQFDTPAFGWSSTKHHIGLYFINPSMEYLSSGPDHFELTGHIDDGDGGDPTLLDYWRGTHYGGSELRINAGESWNKVVGPIFIYLDSAATPDAMFREAKAQAIRESAKWPYTWVKNVDYPQAAQRSTVSGQLILKDPQAPGAKLPNLLVGLAYPDQTGDLPASSRIFGPQRLTWQNDAKHYEFWVRGSADGHFIIPKVRPGTYELHAIADGVLDEYVKADITVVAGQPVDLGKLDWTPVRYGKQLWQIGIPNRSASEFLKGNDHWHWGLYIEYSKLFPNGVNYTIGKSDFRKDWYIYQVPHVISDDGTGRSKGRATTWTIHFNMPESQPKGRATLRLALAGVSTRSIDVGINDKPAGTVTGLIYNATINRDGIEGSWVEKDLSFDATLLRPGQNTLTLTIPAGGLTSGVSYDVVRLELADTH</sequence>
<organism evidence="6 7">
    <name type="scientific">Edaphobacter dinghuensis</name>
    <dbReference type="NCBI Taxonomy" id="1560005"/>
    <lineage>
        <taxon>Bacteria</taxon>
        <taxon>Pseudomonadati</taxon>
        <taxon>Acidobacteriota</taxon>
        <taxon>Terriglobia</taxon>
        <taxon>Terriglobales</taxon>
        <taxon>Acidobacteriaceae</taxon>
        <taxon>Edaphobacter</taxon>
    </lineage>
</organism>
<dbReference type="RefSeq" id="WP_229739143.1">
    <property type="nucleotide sequence ID" value="NZ_BMGT01000002.1"/>
</dbReference>
<dbReference type="PANTHER" id="PTHR32018">
    <property type="entry name" value="RHAMNOGALACTURONATE LYASE FAMILY PROTEIN"/>
    <property type="match status" value="1"/>
</dbReference>
<feature type="chain" id="PRO_5037127794" description="Rhamnogalacturonan endolyase" evidence="3">
    <location>
        <begin position="27"/>
        <end position="695"/>
    </location>
</feature>
<accession>A0A917H9R4</accession>
<dbReference type="SUPFAM" id="SSF49452">
    <property type="entry name" value="Starch-binding domain-like"/>
    <property type="match status" value="1"/>
</dbReference>
<feature type="signal peptide" evidence="3">
    <location>
        <begin position="1"/>
        <end position="26"/>
    </location>
</feature>
<dbReference type="CDD" id="cd10316">
    <property type="entry name" value="RGL4_M"/>
    <property type="match status" value="1"/>
</dbReference>
<evidence type="ECO:0000259" key="5">
    <source>
        <dbReference type="Pfam" id="PF14686"/>
    </source>
</evidence>
<reference evidence="6" key="2">
    <citation type="submission" date="2020-09" db="EMBL/GenBank/DDBJ databases">
        <authorList>
            <person name="Sun Q."/>
            <person name="Zhou Y."/>
        </authorList>
    </citation>
    <scope>NUCLEOTIDE SEQUENCE</scope>
    <source>
        <strain evidence="6">CGMCC 1.12997</strain>
    </source>
</reference>
<dbReference type="PANTHER" id="PTHR32018:SF1">
    <property type="entry name" value="RHAMNOGALACTURONAN ENDOLYASE"/>
    <property type="match status" value="1"/>
</dbReference>
<dbReference type="EMBL" id="BMGT01000002">
    <property type="protein sequence ID" value="GGG71611.1"/>
    <property type="molecule type" value="Genomic_DNA"/>
</dbReference>
<dbReference type="InterPro" id="IPR051850">
    <property type="entry name" value="Polysacch_Lyase_4"/>
</dbReference>
<evidence type="ECO:0008006" key="8">
    <source>
        <dbReference type="Google" id="ProtNLM"/>
    </source>
</evidence>
<dbReference type="InterPro" id="IPR010325">
    <property type="entry name" value="Rhamnogal_lyase"/>
</dbReference>
<dbReference type="Gene3D" id="2.60.120.260">
    <property type="entry name" value="Galactose-binding domain-like"/>
    <property type="match status" value="1"/>
</dbReference>
<dbReference type="GO" id="GO:0030246">
    <property type="term" value="F:carbohydrate binding"/>
    <property type="evidence" value="ECO:0007669"/>
    <property type="project" value="InterPro"/>
</dbReference>
<keyword evidence="7" id="KW-1185">Reference proteome</keyword>
<name>A0A917H9R4_9BACT</name>
<feature type="domain" description="Rhamnogalacturonan lyase" evidence="4">
    <location>
        <begin position="517"/>
        <end position="689"/>
    </location>
</feature>
<dbReference type="Pfam" id="PF06045">
    <property type="entry name" value="Rhamnogal_lyase"/>
    <property type="match status" value="1"/>
</dbReference>
<evidence type="ECO:0000313" key="7">
    <source>
        <dbReference type="Proteomes" id="UP000647241"/>
    </source>
</evidence>
<keyword evidence="1 3" id="KW-0732">Signal</keyword>
<evidence type="ECO:0000256" key="1">
    <source>
        <dbReference type="ARBA" id="ARBA00022729"/>
    </source>
</evidence>
<dbReference type="SUPFAM" id="SSF49785">
    <property type="entry name" value="Galactose-binding domain-like"/>
    <property type="match status" value="1"/>
</dbReference>
<dbReference type="InterPro" id="IPR014718">
    <property type="entry name" value="GH-type_carb-bd"/>
</dbReference>
<dbReference type="InterPro" id="IPR029411">
    <property type="entry name" value="RG-lyase_III"/>
</dbReference>
<gene>
    <name evidence="6" type="ORF">GCM10011585_12330</name>
</gene>
<dbReference type="Proteomes" id="UP000647241">
    <property type="component" value="Unassembled WGS sequence"/>
</dbReference>
<dbReference type="Pfam" id="PF14686">
    <property type="entry name" value="fn3_3"/>
    <property type="match status" value="1"/>
</dbReference>
<feature type="domain" description="Rhamnogalacturonan lyase" evidence="5">
    <location>
        <begin position="444"/>
        <end position="501"/>
    </location>
</feature>
<dbReference type="InterPro" id="IPR008979">
    <property type="entry name" value="Galactose-bd-like_sf"/>
</dbReference>
<evidence type="ECO:0000313" key="6">
    <source>
        <dbReference type="EMBL" id="GGG71611.1"/>
    </source>
</evidence>
<dbReference type="Gene3D" id="2.60.40.1120">
    <property type="entry name" value="Carboxypeptidase-like, regulatory domain"/>
    <property type="match status" value="1"/>
</dbReference>
<evidence type="ECO:0000256" key="2">
    <source>
        <dbReference type="SAM" id="MobiDB-lite"/>
    </source>
</evidence>
<dbReference type="InterPro" id="IPR029413">
    <property type="entry name" value="RG-lyase_II"/>
</dbReference>
<dbReference type="InterPro" id="IPR013784">
    <property type="entry name" value="Carb-bd-like_fold"/>
</dbReference>
<dbReference type="Pfam" id="PF14683">
    <property type="entry name" value="CBM-like"/>
    <property type="match status" value="1"/>
</dbReference>
<feature type="region of interest" description="Disordered" evidence="2">
    <location>
        <begin position="99"/>
        <end position="140"/>
    </location>
</feature>
<dbReference type="CDD" id="cd10317">
    <property type="entry name" value="RGL4_C"/>
    <property type="match status" value="1"/>
</dbReference>